<proteinExistence type="predicted"/>
<accession>A0ABU5CCS6</accession>
<keyword evidence="2" id="KW-1185">Reference proteome</keyword>
<dbReference type="Proteomes" id="UP001228376">
    <property type="component" value="Unassembled WGS sequence"/>
</dbReference>
<evidence type="ECO:0000313" key="2">
    <source>
        <dbReference type="Proteomes" id="UP001228376"/>
    </source>
</evidence>
<reference evidence="1 2" key="1">
    <citation type="submission" date="2023-10" db="EMBL/GenBank/DDBJ databases">
        <title>179-bfca-hs.</title>
        <authorList>
            <person name="Miliotis G."/>
            <person name="Sengupta P."/>
            <person name="Hameed A."/>
            <person name="Chuvochina M."/>
            <person name="Mcdonagh F."/>
            <person name="Simpson A.C."/>
            <person name="Singh N.K."/>
            <person name="Rekha P.D."/>
            <person name="Raman K."/>
            <person name="Hugenholtz P."/>
            <person name="Venkateswaran K."/>
        </authorList>
    </citation>
    <scope>NUCLEOTIDE SEQUENCE [LARGE SCALE GENOMIC DNA]</scope>
    <source>
        <strain evidence="1 2">179-BFC-A-HS</strain>
    </source>
</reference>
<comment type="caution">
    <text evidence="1">The sequence shown here is derived from an EMBL/GenBank/DDBJ whole genome shotgun (WGS) entry which is preliminary data.</text>
</comment>
<dbReference type="RefSeq" id="WP_306066954.1">
    <property type="nucleotide sequence ID" value="NZ_JAROCA020000001.1"/>
</dbReference>
<evidence type="ECO:0000313" key="1">
    <source>
        <dbReference type="EMBL" id="MDY0404071.1"/>
    </source>
</evidence>
<dbReference type="EMBL" id="JAROCA020000001">
    <property type="protein sequence ID" value="MDY0404071.1"/>
    <property type="molecule type" value="Genomic_DNA"/>
</dbReference>
<gene>
    <name evidence="1" type="ORF">P5G51_000375</name>
</gene>
<protein>
    <submittedName>
        <fullName evidence="1">Uncharacterized protein</fullName>
    </submittedName>
</protein>
<sequence>MVHYSFWRIQFLTYNFLEYQRQEWQHPGNTMTIGDLIRRICKDNIGQIVVYAYEQALAKKPLTDVLKYMKLDAA</sequence>
<organism evidence="1 2">
    <name type="scientific">Tigheibacillus jepli</name>
    <dbReference type="NCBI Taxonomy" id="3035914"/>
    <lineage>
        <taxon>Bacteria</taxon>
        <taxon>Bacillati</taxon>
        <taxon>Bacillota</taxon>
        <taxon>Bacilli</taxon>
        <taxon>Bacillales</taxon>
        <taxon>Bacillaceae</taxon>
        <taxon>Tigheibacillus</taxon>
    </lineage>
</organism>
<name>A0ABU5CCS6_9BACI</name>